<dbReference type="Pfam" id="PF02732">
    <property type="entry name" value="ERCC4"/>
    <property type="match status" value="1"/>
</dbReference>
<evidence type="ECO:0000256" key="3">
    <source>
        <dbReference type="ARBA" id="ARBA00022722"/>
    </source>
</evidence>
<dbReference type="GO" id="GO:0003684">
    <property type="term" value="F:damaged DNA binding"/>
    <property type="evidence" value="ECO:0007669"/>
    <property type="project" value="TreeGrafter"/>
</dbReference>
<feature type="domain" description="ERCC4" evidence="10">
    <location>
        <begin position="699"/>
        <end position="782"/>
    </location>
</feature>
<dbReference type="GO" id="GO:0000724">
    <property type="term" value="P:double-strand break repair via homologous recombination"/>
    <property type="evidence" value="ECO:0007669"/>
    <property type="project" value="TreeGrafter"/>
</dbReference>
<evidence type="ECO:0000256" key="7">
    <source>
        <dbReference type="ARBA" id="ARBA00023125"/>
    </source>
</evidence>
<dbReference type="FunFam" id="3.40.50.10130:FF:000002">
    <property type="entry name" value="DNA repair endonuclease XPF"/>
    <property type="match status" value="1"/>
</dbReference>
<comment type="subcellular location">
    <subcellularLocation>
        <location evidence="1">Nucleus</location>
    </subcellularLocation>
</comment>
<dbReference type="SMART" id="SM00891">
    <property type="entry name" value="ERCC4"/>
    <property type="match status" value="1"/>
</dbReference>
<dbReference type="EMBL" id="CAMPGE010022241">
    <property type="protein sequence ID" value="CAI2380296.1"/>
    <property type="molecule type" value="Genomic_DNA"/>
</dbReference>
<dbReference type="GO" id="GO:0000110">
    <property type="term" value="C:nucleotide-excision repair factor 1 complex"/>
    <property type="evidence" value="ECO:0007669"/>
    <property type="project" value="TreeGrafter"/>
</dbReference>
<dbReference type="AlphaFoldDB" id="A0AAD1XXD5"/>
<keyword evidence="7" id="KW-0238">DNA-binding</keyword>
<keyword evidence="12" id="KW-1185">Reference proteome</keyword>
<dbReference type="SUPFAM" id="SSF47781">
    <property type="entry name" value="RuvA domain 2-like"/>
    <property type="match status" value="1"/>
</dbReference>
<dbReference type="InterPro" id="IPR011335">
    <property type="entry name" value="Restrct_endonuc-II-like"/>
</dbReference>
<dbReference type="Gene3D" id="3.40.50.10130">
    <property type="match status" value="1"/>
</dbReference>
<evidence type="ECO:0000256" key="8">
    <source>
        <dbReference type="ARBA" id="ARBA00023204"/>
    </source>
</evidence>
<dbReference type="PANTHER" id="PTHR10150">
    <property type="entry name" value="DNA REPAIR ENDONUCLEASE XPF"/>
    <property type="match status" value="1"/>
</dbReference>
<dbReference type="Gene3D" id="1.10.150.20">
    <property type="entry name" value="5' to 3' exonuclease, C-terminal subdomain"/>
    <property type="match status" value="1"/>
</dbReference>
<protein>
    <recommendedName>
        <fullName evidence="10">ERCC4 domain-containing protein</fullName>
    </recommendedName>
</protein>
<dbReference type="PANTHER" id="PTHR10150:SF0">
    <property type="entry name" value="DNA REPAIR ENDONUCLEASE XPF"/>
    <property type="match status" value="1"/>
</dbReference>
<dbReference type="SUPFAM" id="SSF52980">
    <property type="entry name" value="Restriction endonuclease-like"/>
    <property type="match status" value="1"/>
</dbReference>
<gene>
    <name evidence="11" type="ORF">ECRASSUSDP1_LOCUS21728</name>
</gene>
<keyword evidence="9" id="KW-0539">Nucleus</keyword>
<keyword evidence="4" id="KW-0255">Endonuclease</keyword>
<keyword evidence="6" id="KW-0378">Hydrolase</keyword>
<evidence type="ECO:0000256" key="1">
    <source>
        <dbReference type="ARBA" id="ARBA00004123"/>
    </source>
</evidence>
<dbReference type="InterPro" id="IPR010994">
    <property type="entry name" value="RuvA_2-like"/>
</dbReference>
<sequence>MQYLKGGLFAVTPTILILDLLVRRIPSSIITGVIMLHASKVIPMGPENFLFKIIRKENPTAFIKVLSDSASHLIGMKDKCREIMKICFVDQLSILARESPDVAISLQADIKYQIYEYEISMNKRMRIIHHNLVALIETCLAVLKVEMQRFRFNDKLFSLSKAFEEKYERSIHHEIGKYINMLGPKSKQMIIDIGDLKALLYRLNNSCGVSFLTLWMEKRTQNKEDTILKYQNHEVLEKITEIDVLAKERVFTICRKAIDHDEIMECLSDEDLNDEVEIIAAPTKKEKIKVQLRNTDEESTELVDPLEPWSLESIEKFNKESNGYWQYYKKSFLRVNYFLKELEEDFTVNITGEYTPKWQTVVKILQKINKQAEAEYREIFDDSKQKNVYRPGKKPSEKIFHKRRIMIVVKTEKFKRDLERYLASYFLKKDQGKSVLELNFKNLLNGAKDKREEFLTIPNQADRKVKLENYLLHKCWILLTQKFNCYFSNLSEKVFRWRRRREKELDEETMTMDKEECKAAMEEFRAICAGSKNPKAMTDVAITAIDQKSFRYDRLFPKLIIEVAFNMRHTEFDLFATNFKPHDIILFEPSLELLRGAEAYSSRHFDKKTRIPISIHQLFLKDSSEKFVFLNETQKENRSLKELLLLSKSKKGFPSPDPFEEDKKIIKEIQRNNRKRYGISEIKYPKEDSIETWYSRKQILGVDMREFWSQNPHYLYLAGFLVIPMQLQVGDYILSNEIAIERKSVSTGDFESSLCHGRRLLDQIKNMDRFFKTPILMIEFDESIPFTLRERDLESIQENDIAPSSIMVKLAILTLSFPRMLLLWSQDSRHTTEIFLNIKKTCGDPDLDRLSKVGKMKKGQGINEEDDTLDIISSKKSHDDGKSMPYELLSTLPGIYFDNVNKIASKVESLEDLCYRTKDEIADWIGDRNAERLHSFLHMNFNELNEDLT</sequence>
<evidence type="ECO:0000259" key="10">
    <source>
        <dbReference type="SMART" id="SM00891"/>
    </source>
</evidence>
<dbReference type="InterPro" id="IPR006166">
    <property type="entry name" value="ERCC4_domain"/>
</dbReference>
<evidence type="ECO:0000256" key="6">
    <source>
        <dbReference type="ARBA" id="ARBA00022801"/>
    </source>
</evidence>
<proteinExistence type="inferred from homology"/>
<evidence type="ECO:0000313" key="11">
    <source>
        <dbReference type="EMBL" id="CAI2380296.1"/>
    </source>
</evidence>
<keyword evidence="3" id="KW-0540">Nuclease</keyword>
<dbReference type="GO" id="GO:1901255">
    <property type="term" value="P:nucleotide-excision repair involved in interstrand cross-link repair"/>
    <property type="evidence" value="ECO:0007669"/>
    <property type="project" value="TreeGrafter"/>
</dbReference>
<organism evidence="11 12">
    <name type="scientific">Euplotes crassus</name>
    <dbReference type="NCBI Taxonomy" id="5936"/>
    <lineage>
        <taxon>Eukaryota</taxon>
        <taxon>Sar</taxon>
        <taxon>Alveolata</taxon>
        <taxon>Ciliophora</taxon>
        <taxon>Intramacronucleata</taxon>
        <taxon>Spirotrichea</taxon>
        <taxon>Hypotrichia</taxon>
        <taxon>Euplotida</taxon>
        <taxon>Euplotidae</taxon>
        <taxon>Moneuplotes</taxon>
    </lineage>
</organism>
<dbReference type="CDD" id="cd20078">
    <property type="entry name" value="XPF_nuclease_XPF_euk"/>
    <property type="match status" value="1"/>
</dbReference>
<accession>A0AAD1XXD5</accession>
<comment type="similarity">
    <text evidence="2">Belongs to the XPF family.</text>
</comment>
<dbReference type="GO" id="GO:0000712">
    <property type="term" value="P:resolution of meiotic recombination intermediates"/>
    <property type="evidence" value="ECO:0007669"/>
    <property type="project" value="TreeGrafter"/>
</dbReference>
<evidence type="ECO:0000256" key="2">
    <source>
        <dbReference type="ARBA" id="ARBA00010015"/>
    </source>
</evidence>
<name>A0AAD1XXD5_EUPCR</name>
<dbReference type="GO" id="GO:0003697">
    <property type="term" value="F:single-stranded DNA binding"/>
    <property type="evidence" value="ECO:0007669"/>
    <property type="project" value="TreeGrafter"/>
</dbReference>
<evidence type="ECO:0000256" key="4">
    <source>
        <dbReference type="ARBA" id="ARBA00022759"/>
    </source>
</evidence>
<evidence type="ECO:0000256" key="5">
    <source>
        <dbReference type="ARBA" id="ARBA00022763"/>
    </source>
</evidence>
<dbReference type="InterPro" id="IPR047520">
    <property type="entry name" value="XPF_nuclease"/>
</dbReference>
<keyword evidence="8" id="KW-0234">DNA repair</keyword>
<evidence type="ECO:0000313" key="12">
    <source>
        <dbReference type="Proteomes" id="UP001295684"/>
    </source>
</evidence>
<evidence type="ECO:0000256" key="9">
    <source>
        <dbReference type="ARBA" id="ARBA00023242"/>
    </source>
</evidence>
<dbReference type="GO" id="GO:0000014">
    <property type="term" value="F:single-stranded DNA endodeoxyribonuclease activity"/>
    <property type="evidence" value="ECO:0007669"/>
    <property type="project" value="TreeGrafter"/>
</dbReference>
<keyword evidence="5" id="KW-0227">DNA damage</keyword>
<reference evidence="11" key="1">
    <citation type="submission" date="2023-07" db="EMBL/GenBank/DDBJ databases">
        <authorList>
            <consortium name="AG Swart"/>
            <person name="Singh M."/>
            <person name="Singh A."/>
            <person name="Seah K."/>
            <person name="Emmerich C."/>
        </authorList>
    </citation>
    <scope>NUCLEOTIDE SEQUENCE</scope>
    <source>
        <strain evidence="11">DP1</strain>
    </source>
</reference>
<dbReference type="Proteomes" id="UP001295684">
    <property type="component" value="Unassembled WGS sequence"/>
</dbReference>
<comment type="caution">
    <text evidence="11">The sequence shown here is derived from an EMBL/GenBank/DDBJ whole genome shotgun (WGS) entry which is preliminary data.</text>
</comment>